<keyword evidence="2" id="KW-1185">Reference proteome</keyword>
<evidence type="ECO:0000313" key="2">
    <source>
        <dbReference type="Proteomes" id="UP001320706"/>
    </source>
</evidence>
<gene>
    <name evidence="1" type="ORF">M8818_000944</name>
</gene>
<evidence type="ECO:0000313" key="1">
    <source>
        <dbReference type="EMBL" id="KAK8219212.1"/>
    </source>
</evidence>
<reference evidence="1" key="1">
    <citation type="submission" date="2024-02" db="EMBL/GenBank/DDBJ databases">
        <title>Metagenome Assembled Genome of Zalaria obscura JY119.</title>
        <authorList>
            <person name="Vighnesh L."/>
            <person name="Jagadeeshwari U."/>
            <person name="Venkata Ramana C."/>
            <person name="Sasikala C."/>
        </authorList>
    </citation>
    <scope>NUCLEOTIDE SEQUENCE</scope>
    <source>
        <strain evidence="1">JY119</strain>
    </source>
</reference>
<proteinExistence type="predicted"/>
<name>A0ACC3SQ88_9PEZI</name>
<sequence length="1282" mass="138588">MSGVVVAVYHWQQGPAPCHTFAQSLRIPNATLLSADFIAANETYHLHGQHPSCGQDSTSPPVDICRIALSIATSPSSATIVEAWLPTTPHSWNNRILATGTGGIGGCIDYPTMQMGTSLGFAALGTNAGHNGSTGHDFFLHKPEVLIDFGGRSIHVEAVAGKEIVRKYYGREGRSYFGGCSSGGRQAVHSALNYPEDFDGLLAGAPGVDWIQTISFKGILAQRVGRCDPGSPSRLSEEQWEAVIEEEIQVCDPLDGVVDGVIDDPTKCVGVFDPEKLACGGGVFNDSICLSQHQVAAVSDAYKPIADSKGDIVFPSFELGADSPWFSSYPEGYSILTDFFTGAIYNTTAYSPCPFTAEEMDFAMSVNPGGVNTGEADLSSFRAKGGKLLVYHGRSDQANPSAHSQEYFQRVQEAMDLDLNEMLDFYRVFWLEGMHHCVGGPGAWNIGQVGTGPVPVQLRVARHSALLALVDWVEKDQPPMELVGTKFVEDDWRRAVQSQRALVLLPSPSAAFGAGNIASISKIEGRNWRHGDIEDMLKTVACLKHHKWTSMMIKRVYFGNWLRDYSQAVDVGTLKGVQAGTIRILVWVLAFMSFGYATGEFEVTDERLGVYRPEEHIDNPKDYADNVDARQYDPRLRPPVQQEELAVDPDTGMKNYIANERGGWATSAGYVKYSFARSIHFGRMYTHGANKGREEDLCEALRCLGQGLHCLEDFGAHTNYTELALRELGLTNVFPHVGTATMINLHGKQVYPLVTGTFGGVDFMHSVLGEATDHVTSSEVDEMNNALGNASAGKRGGDPTSEVSDLTSLLSKIPGTSSLCQEAISLQAASDQQAASNTGTRGVSDDYSASRAWNPANTSNTTFAGPPGTTTGPPGPGIPGITTTDPAAIIAKIYPILQFRDKVVRAINTIISKIPGLEDLIDKITEKVTLFVMRLLAPYIMPLIAAASASLKQGSSAVVDASANHQYEVWTDPHCSDPTHSLLSKDHFSNVLNEPAGQVAAAILQYVAPRVIYAWDHPDVDVQQVLDDVVRVFHHPAARQHGVEVQESMFKVVEKWMRRRPDQGRGLDELLSSESVRAGRNQAGGGGHGHGHGGQGPSGGPMAMLQGKRDVDAGGLSSPSPALPPQPQHEQQLYQTWPQQQQQQQPSFDPSYQSPAPTTAAWQPPPVPPGPPTDYSQPSWDQGGYQQPPQPAGFAPHDPYAYPTAYQQGYEVPYQDSQGGPPPPPPYGEQQPGYGQGPPPPGPPPPGQWSGYEDQSGYGQQGGPYSHQGSQGYGGWDQNQRY</sequence>
<dbReference type="EMBL" id="JAMKPW020000004">
    <property type="protein sequence ID" value="KAK8219212.1"/>
    <property type="molecule type" value="Genomic_DNA"/>
</dbReference>
<accession>A0ACC3SQ88</accession>
<organism evidence="1 2">
    <name type="scientific">Zalaria obscura</name>
    <dbReference type="NCBI Taxonomy" id="2024903"/>
    <lineage>
        <taxon>Eukaryota</taxon>
        <taxon>Fungi</taxon>
        <taxon>Dikarya</taxon>
        <taxon>Ascomycota</taxon>
        <taxon>Pezizomycotina</taxon>
        <taxon>Dothideomycetes</taxon>
        <taxon>Dothideomycetidae</taxon>
        <taxon>Dothideales</taxon>
        <taxon>Zalariaceae</taxon>
        <taxon>Zalaria</taxon>
    </lineage>
</organism>
<protein>
    <submittedName>
        <fullName evidence="1">Uncharacterized protein</fullName>
    </submittedName>
</protein>
<comment type="caution">
    <text evidence="1">The sequence shown here is derived from an EMBL/GenBank/DDBJ whole genome shotgun (WGS) entry which is preliminary data.</text>
</comment>
<dbReference type="Proteomes" id="UP001320706">
    <property type="component" value="Unassembled WGS sequence"/>
</dbReference>